<reference evidence="1" key="1">
    <citation type="journal article" date="2022" name="bioRxiv">
        <title>Thiovibrio frasassiensisgen. nov., sp. nov., an autotrophic, elemental sulfur disproportionating bacterium isolated from sulfidic karst sediment, and proposal of Thiovibrionaceae fam. nov.</title>
        <authorList>
            <person name="Aronson H."/>
            <person name="Thomas C."/>
            <person name="Bhattacharyya M."/>
            <person name="Eckstein S."/>
            <person name="Jensen S."/>
            <person name="Barco R."/>
            <person name="Macalady J."/>
            <person name="Amend J."/>
        </authorList>
    </citation>
    <scope>NUCLEOTIDE SEQUENCE</scope>
    <source>
        <strain evidence="1">RS19-109</strain>
    </source>
</reference>
<proteinExistence type="predicted"/>
<gene>
    <name evidence="1" type="ORF">OLX77_06285</name>
</gene>
<accession>A0A9X4MFM3</accession>
<keyword evidence="2" id="KW-1185">Reference proteome</keyword>
<name>A0A9X4MFM3_9BACT</name>
<dbReference type="InterPro" id="IPR011989">
    <property type="entry name" value="ARM-like"/>
</dbReference>
<dbReference type="AlphaFoldDB" id="A0A9X4MFM3"/>
<reference evidence="1" key="2">
    <citation type="submission" date="2022-10" db="EMBL/GenBank/DDBJ databases">
        <authorList>
            <person name="Aronson H.S."/>
        </authorList>
    </citation>
    <scope>NUCLEOTIDE SEQUENCE</scope>
    <source>
        <strain evidence="1">RS19-109</strain>
    </source>
</reference>
<sequence length="231" mass="25018">MPSQRSLKKSVLSLLSGSVPAEILSELARHPPQSLLNALFSGICHADQLTRWHAITAMGVTAARLADQDLEAARIVIRRFMWSLNDESGGIGWGAPEAMAECLASHPALAAEYTKILVSFMREDGFYLELPALQRGLMWGIARLAQVSPELLHSWQAPRYLLPYLESADPIVCSLAARALGLLRVVAAAEKIKHCPQATVAFPLYAEHRLTTVTSGQLIREALAALATASG</sequence>
<evidence type="ECO:0000313" key="1">
    <source>
        <dbReference type="EMBL" id="MDG4475767.1"/>
    </source>
</evidence>
<dbReference type="NCBIfam" id="NF045662">
    <property type="entry name" value="DVU0298_fam"/>
    <property type="match status" value="1"/>
</dbReference>
<dbReference type="Proteomes" id="UP001154240">
    <property type="component" value="Unassembled WGS sequence"/>
</dbReference>
<organism evidence="1 2">
    <name type="scientific">Thiovibrio frasassiensis</name>
    <dbReference type="NCBI Taxonomy" id="2984131"/>
    <lineage>
        <taxon>Bacteria</taxon>
        <taxon>Pseudomonadati</taxon>
        <taxon>Thermodesulfobacteriota</taxon>
        <taxon>Desulfobulbia</taxon>
        <taxon>Desulfobulbales</taxon>
        <taxon>Thiovibrionaceae</taxon>
        <taxon>Thiovibrio</taxon>
    </lineage>
</organism>
<dbReference type="Gene3D" id="1.25.10.10">
    <property type="entry name" value="Leucine-rich Repeat Variant"/>
    <property type="match status" value="1"/>
</dbReference>
<dbReference type="EMBL" id="JAPHEH010000001">
    <property type="protein sequence ID" value="MDG4475767.1"/>
    <property type="molecule type" value="Genomic_DNA"/>
</dbReference>
<evidence type="ECO:0000313" key="2">
    <source>
        <dbReference type="Proteomes" id="UP001154240"/>
    </source>
</evidence>
<comment type="caution">
    <text evidence="1">The sequence shown here is derived from an EMBL/GenBank/DDBJ whole genome shotgun (WGS) entry which is preliminary data.</text>
</comment>
<dbReference type="InterPro" id="IPR016024">
    <property type="entry name" value="ARM-type_fold"/>
</dbReference>
<dbReference type="SUPFAM" id="SSF48371">
    <property type="entry name" value="ARM repeat"/>
    <property type="match status" value="1"/>
</dbReference>
<dbReference type="InterPro" id="IPR054701">
    <property type="entry name" value="DVU0298-like"/>
</dbReference>
<protein>
    <submittedName>
        <fullName evidence="1">HEAT repeat domain-containing protein</fullName>
    </submittedName>
</protein>
<dbReference type="RefSeq" id="WP_307632742.1">
    <property type="nucleotide sequence ID" value="NZ_JAPHEH010000001.1"/>
</dbReference>